<organism evidence="1 2">
    <name type="scientific">Fukomys damarensis</name>
    <name type="common">Damaraland mole rat</name>
    <name type="synonym">Cryptomys damarensis</name>
    <dbReference type="NCBI Taxonomy" id="885580"/>
    <lineage>
        <taxon>Eukaryota</taxon>
        <taxon>Metazoa</taxon>
        <taxon>Chordata</taxon>
        <taxon>Craniata</taxon>
        <taxon>Vertebrata</taxon>
        <taxon>Euteleostomi</taxon>
        <taxon>Mammalia</taxon>
        <taxon>Eutheria</taxon>
        <taxon>Euarchontoglires</taxon>
        <taxon>Glires</taxon>
        <taxon>Rodentia</taxon>
        <taxon>Hystricomorpha</taxon>
        <taxon>Bathyergidae</taxon>
        <taxon>Fukomys</taxon>
    </lineage>
</organism>
<dbReference type="AlphaFoldDB" id="A0A091DLK0"/>
<name>A0A091DLK0_FUKDA</name>
<keyword evidence="2" id="KW-1185">Reference proteome</keyword>
<evidence type="ECO:0000313" key="2">
    <source>
        <dbReference type="Proteomes" id="UP000028990"/>
    </source>
</evidence>
<dbReference type="EMBL" id="KN122228">
    <property type="protein sequence ID" value="KFO31977.1"/>
    <property type="molecule type" value="Genomic_DNA"/>
</dbReference>
<sequence length="150" mass="16611">MFSHRLDDKEMDFAFYPSASSPLCAILHEKLDCANHGLGPWCSPTGSPAPLSCETGCGEGSWILVCRLLVPTQVSLLSMEEDIDTRKINNSFLRDHSYATEDGSKAIKDFSRGKHDRVLFFQKLSDFCAGQGQRARYEMSGDGSLRLTGK</sequence>
<evidence type="ECO:0000313" key="1">
    <source>
        <dbReference type="EMBL" id="KFO31977.1"/>
    </source>
</evidence>
<reference evidence="1 2" key="1">
    <citation type="submission" date="2013-11" db="EMBL/GenBank/DDBJ databases">
        <title>The Damaraland mole rat (Fukomys damarensis) genome and evolution of African mole rats.</title>
        <authorList>
            <person name="Gladyshev V.N."/>
            <person name="Fang X."/>
        </authorList>
    </citation>
    <scope>NUCLEOTIDE SEQUENCE [LARGE SCALE GENOMIC DNA]</scope>
    <source>
        <tissue evidence="1">Liver</tissue>
    </source>
</reference>
<proteinExistence type="predicted"/>
<protein>
    <submittedName>
        <fullName evidence="1">Serine/threonine-protein phosphatase 2A 55 kDa regulatory subunit B beta isoform</fullName>
    </submittedName>
</protein>
<accession>A0A091DLK0</accession>
<gene>
    <name evidence="1" type="ORF">H920_06546</name>
</gene>
<dbReference type="Proteomes" id="UP000028990">
    <property type="component" value="Unassembled WGS sequence"/>
</dbReference>